<evidence type="ECO:0000256" key="4">
    <source>
        <dbReference type="ARBA" id="ARBA00023015"/>
    </source>
</evidence>
<accession>A0ABD2I0M6</accession>
<keyword evidence="9" id="KW-0812">Transmembrane</keyword>
<dbReference type="InterPro" id="IPR017855">
    <property type="entry name" value="SMAD-like_dom_sf"/>
</dbReference>
<dbReference type="Gene3D" id="3.90.520.10">
    <property type="entry name" value="SMAD MH1 domain"/>
    <property type="match status" value="1"/>
</dbReference>
<evidence type="ECO:0000256" key="7">
    <source>
        <dbReference type="RuleBase" id="RU361195"/>
    </source>
</evidence>
<proteinExistence type="inferred from homology"/>
<feature type="domain" description="MH2" evidence="11">
    <location>
        <begin position="890"/>
        <end position="1100"/>
    </location>
</feature>
<keyword evidence="2" id="KW-0479">Metal-binding</keyword>
<dbReference type="Pfam" id="PF03165">
    <property type="entry name" value="MH1"/>
    <property type="match status" value="1"/>
</dbReference>
<dbReference type="GO" id="GO:0050793">
    <property type="term" value="P:regulation of developmental process"/>
    <property type="evidence" value="ECO:0007669"/>
    <property type="project" value="UniProtKB-ARBA"/>
</dbReference>
<name>A0ABD2I0M6_HETSC</name>
<feature type="compositionally biased region" description="Pro residues" evidence="8">
    <location>
        <begin position="836"/>
        <end position="846"/>
    </location>
</feature>
<gene>
    <name evidence="12" type="ORF">niasHS_017041</name>
</gene>
<feature type="compositionally biased region" description="Basic residues" evidence="8">
    <location>
        <begin position="663"/>
        <end position="674"/>
    </location>
</feature>
<dbReference type="Pfam" id="PF03166">
    <property type="entry name" value="MH2"/>
    <property type="match status" value="1"/>
</dbReference>
<dbReference type="SUPFAM" id="SSF49879">
    <property type="entry name" value="SMAD/FHA domain"/>
    <property type="match status" value="1"/>
</dbReference>
<evidence type="ECO:0000256" key="9">
    <source>
        <dbReference type="SAM" id="Phobius"/>
    </source>
</evidence>
<keyword evidence="6 7" id="KW-0539">Nucleus</keyword>
<protein>
    <recommendedName>
        <fullName evidence="7">Mothers against decapentaplegic homolog</fullName>
        <shortName evidence="7">MAD homolog</shortName>
        <shortName evidence="7">Mothers against DPP homolog</shortName>
    </recommendedName>
    <alternativeName>
        <fullName evidence="7">SMAD family member</fullName>
    </alternativeName>
</protein>
<dbReference type="Gene3D" id="2.60.200.10">
    <property type="match status" value="1"/>
</dbReference>
<evidence type="ECO:0000256" key="6">
    <source>
        <dbReference type="ARBA" id="ARBA00023242"/>
    </source>
</evidence>
<keyword evidence="9" id="KW-1133">Transmembrane helix</keyword>
<keyword evidence="3" id="KW-0862">Zinc</keyword>
<dbReference type="PANTHER" id="PTHR13703">
    <property type="entry name" value="SMAD"/>
    <property type="match status" value="1"/>
</dbReference>
<evidence type="ECO:0000256" key="8">
    <source>
        <dbReference type="SAM" id="MobiDB-lite"/>
    </source>
</evidence>
<dbReference type="SMART" id="SM00523">
    <property type="entry name" value="DWA"/>
    <property type="match status" value="1"/>
</dbReference>
<evidence type="ECO:0000259" key="11">
    <source>
        <dbReference type="PROSITE" id="PS51076"/>
    </source>
</evidence>
<dbReference type="SMART" id="SM00524">
    <property type="entry name" value="DWB"/>
    <property type="match status" value="1"/>
</dbReference>
<keyword evidence="5 7" id="KW-0804">Transcription</keyword>
<comment type="subcellular location">
    <subcellularLocation>
        <location evidence="7">Cytoplasm</location>
    </subcellularLocation>
    <subcellularLocation>
        <location evidence="7">Nucleus</location>
    </subcellularLocation>
</comment>
<dbReference type="InterPro" id="IPR036578">
    <property type="entry name" value="SMAD_MH1_sf"/>
</dbReference>
<feature type="region of interest" description="Disordered" evidence="8">
    <location>
        <begin position="576"/>
        <end position="608"/>
    </location>
</feature>
<feature type="compositionally biased region" description="Basic and acidic residues" evidence="8">
    <location>
        <begin position="590"/>
        <end position="606"/>
    </location>
</feature>
<dbReference type="InterPro" id="IPR003619">
    <property type="entry name" value="MAD_homology1_Dwarfin-type"/>
</dbReference>
<feature type="domain" description="MH1" evidence="10">
    <location>
        <begin position="636"/>
        <end position="773"/>
    </location>
</feature>
<feature type="region of interest" description="Disordered" evidence="8">
    <location>
        <begin position="18"/>
        <end position="49"/>
    </location>
</feature>
<dbReference type="GO" id="GO:0051239">
    <property type="term" value="P:regulation of multicellular organismal process"/>
    <property type="evidence" value="ECO:0007669"/>
    <property type="project" value="UniProtKB-ARBA"/>
</dbReference>
<feature type="compositionally biased region" description="Polar residues" evidence="8">
    <location>
        <begin position="850"/>
        <end position="861"/>
    </location>
</feature>
<evidence type="ECO:0000256" key="3">
    <source>
        <dbReference type="ARBA" id="ARBA00022833"/>
    </source>
</evidence>
<feature type="region of interest" description="Disordered" evidence="8">
    <location>
        <begin position="826"/>
        <end position="876"/>
    </location>
</feature>
<dbReference type="InterPro" id="IPR013019">
    <property type="entry name" value="MAD_homology_MH1"/>
</dbReference>
<dbReference type="Proteomes" id="UP001620645">
    <property type="component" value="Unassembled WGS sequence"/>
</dbReference>
<feature type="compositionally biased region" description="Gly residues" evidence="8">
    <location>
        <begin position="38"/>
        <end position="47"/>
    </location>
</feature>
<dbReference type="PROSITE" id="PS51075">
    <property type="entry name" value="MH1"/>
    <property type="match status" value="1"/>
</dbReference>
<evidence type="ECO:0000256" key="1">
    <source>
        <dbReference type="ARBA" id="ARBA00005545"/>
    </source>
</evidence>
<organism evidence="12 13">
    <name type="scientific">Heterodera schachtii</name>
    <name type="common">Sugarbeet cyst nematode worm</name>
    <name type="synonym">Tylenchus schachtii</name>
    <dbReference type="NCBI Taxonomy" id="97005"/>
    <lineage>
        <taxon>Eukaryota</taxon>
        <taxon>Metazoa</taxon>
        <taxon>Ecdysozoa</taxon>
        <taxon>Nematoda</taxon>
        <taxon>Chromadorea</taxon>
        <taxon>Rhabditida</taxon>
        <taxon>Tylenchina</taxon>
        <taxon>Tylenchomorpha</taxon>
        <taxon>Tylenchoidea</taxon>
        <taxon>Heteroderidae</taxon>
        <taxon>Heteroderinae</taxon>
        <taxon>Heterodera</taxon>
    </lineage>
</organism>
<dbReference type="PROSITE" id="PS51076">
    <property type="entry name" value="MH2"/>
    <property type="match status" value="1"/>
</dbReference>
<feature type="transmembrane region" description="Helical" evidence="9">
    <location>
        <begin position="332"/>
        <end position="351"/>
    </location>
</feature>
<evidence type="ECO:0000256" key="2">
    <source>
        <dbReference type="ARBA" id="ARBA00022723"/>
    </source>
</evidence>
<feature type="compositionally biased region" description="Low complexity" evidence="8">
    <location>
        <begin position="634"/>
        <end position="645"/>
    </location>
</feature>
<feature type="region of interest" description="Disordered" evidence="8">
    <location>
        <begin position="634"/>
        <end position="684"/>
    </location>
</feature>
<dbReference type="GO" id="GO:0046872">
    <property type="term" value="F:metal ion binding"/>
    <property type="evidence" value="ECO:0007669"/>
    <property type="project" value="UniProtKB-KW"/>
</dbReference>
<dbReference type="InterPro" id="IPR013790">
    <property type="entry name" value="Dwarfin"/>
</dbReference>
<dbReference type="InterPro" id="IPR008984">
    <property type="entry name" value="SMAD_FHA_dom_sf"/>
</dbReference>
<dbReference type="GO" id="GO:0005737">
    <property type="term" value="C:cytoplasm"/>
    <property type="evidence" value="ECO:0007669"/>
    <property type="project" value="UniProtKB-SubCell"/>
</dbReference>
<comment type="caution">
    <text evidence="12">The sequence shown here is derived from an EMBL/GenBank/DDBJ whole genome shotgun (WGS) entry which is preliminary data.</text>
</comment>
<comment type="similarity">
    <text evidence="1 7">Belongs to the dwarfin/SMAD family.</text>
</comment>
<evidence type="ECO:0000313" key="12">
    <source>
        <dbReference type="EMBL" id="KAL3070916.1"/>
    </source>
</evidence>
<keyword evidence="13" id="KW-1185">Reference proteome</keyword>
<keyword evidence="4 7" id="KW-0805">Transcription regulation</keyword>
<dbReference type="GO" id="GO:0009791">
    <property type="term" value="P:post-embryonic development"/>
    <property type="evidence" value="ECO:0007669"/>
    <property type="project" value="UniProtKB-ARBA"/>
</dbReference>
<reference evidence="12 13" key="1">
    <citation type="submission" date="2024-10" db="EMBL/GenBank/DDBJ databases">
        <authorList>
            <person name="Kim D."/>
        </authorList>
    </citation>
    <scope>NUCLEOTIDE SEQUENCE [LARGE SCALE GENOMIC DNA]</scope>
    <source>
        <strain evidence="12">Taebaek</strain>
    </source>
</reference>
<dbReference type="PANTHER" id="PTHR13703:SF54">
    <property type="entry name" value="MOTHERS AGAINST DECAPENTAPLEGIC HOMOLOG"/>
    <property type="match status" value="1"/>
</dbReference>
<dbReference type="GO" id="GO:0005634">
    <property type="term" value="C:nucleus"/>
    <property type="evidence" value="ECO:0007669"/>
    <property type="project" value="UniProtKB-SubCell"/>
</dbReference>
<evidence type="ECO:0000259" key="10">
    <source>
        <dbReference type="PROSITE" id="PS51075"/>
    </source>
</evidence>
<dbReference type="InterPro" id="IPR001132">
    <property type="entry name" value="SMAD_dom_Dwarfin-type"/>
</dbReference>
<dbReference type="EMBL" id="JBICCN010000402">
    <property type="protein sequence ID" value="KAL3070916.1"/>
    <property type="molecule type" value="Genomic_DNA"/>
</dbReference>
<dbReference type="SUPFAM" id="SSF56366">
    <property type="entry name" value="SMAD MH1 domain"/>
    <property type="match status" value="1"/>
</dbReference>
<keyword evidence="7" id="KW-0963">Cytoplasm</keyword>
<evidence type="ECO:0000256" key="5">
    <source>
        <dbReference type="ARBA" id="ARBA00023163"/>
    </source>
</evidence>
<dbReference type="AlphaFoldDB" id="A0ABD2I0M6"/>
<keyword evidence="9" id="KW-0472">Membrane</keyword>
<evidence type="ECO:0000313" key="13">
    <source>
        <dbReference type="Proteomes" id="UP001620645"/>
    </source>
</evidence>
<feature type="transmembrane region" description="Helical" evidence="9">
    <location>
        <begin position="268"/>
        <end position="291"/>
    </location>
</feature>
<sequence>MAPSAQYLGQLVVVQRTNAAQGRRKSTPLGMANRSMRSGGGGGGGEAAGRRLFYHRSDTQSDGNATQNENTSLSSLIFLCGGVGDTAAIAKAPSPLPVRPLISPARGHRNAPNFPSGRFSWPGKALSGASPAHPHFCCTSLENFSHGHNGTMNENVPAGEDQRVPMRGVGGAGAARRAPCRPWGREGFIPSSASSRLTSLSSPSSSAAAFASSFWPLPFVNTCGGAKRHKRSRTIATKITAKAADYDGTANEFPFSSSSFPLGVRSFLFHRSVFLSSVAPFFILSSIIYFLHTFCWPFLLAPPTILAIYGGCHPQLTVGECRFRRPRCRRRFAASSATVSAFVPLPFFRVLRRPFAVLSAAIITNKIVSSSAAIVPRFVVLRRQKPTISLYCASFCCGCGSSTPRRVWLGHRWAHGRRMPCDCGLLCLFTERRRHIEVLWRRRLLVTDDERKAKRRFLNLMRGFDTEDLDVLRKAIESGGINIKQCAPGPPMDLVEEREESISSGEEAEQEPEMMPGCSATIVSTRPRHSIKQMERDRILFQRQRFPTVASIHHQPATSSASGVLVPIPTTDGAAAVPGSAGGYQRRYSTHREQQLQQKNRRDSKFSRRFAVYTSPPEDSAAGAISLRPLNTTIISSSPRTGSSSDAELDTDEMANATATTERRRRLQQRQRRRLSADDGESQVIAASPSRRRLLTQPLTNPDAGLIPQIDKPMSMPYLCCKMWRWKDLQVDAALHRLDPLPWCRFGRVTINNATVSCCNPFHYGLWIKPETASASSDERSIASGVLANGGQRQQCDVTAAGALGDTTIGHVRSAFQHSLQAARTAYGGDDSELPPQTPPPAPPPHTADIGNSSNEWQTMGNHLAGGGGTIGTQPNRRISHSVHCQAMSWGRMVRWQHNERVGDVVTLLGQFAVVGRLAGTVFDGQDVRTAWDVDNAASFALLRQPSDEVSETLDEVWLYNSSDQPLFMCVSRNVARAAAPPSDSALVPNIRRLSPGYCVRVHRICAPPAAVGSAADHAPPPLPSVASPFHRHQFVGNDLTLFSSLGHTAVGAEVIPPMTATQNVTALSLLTISVGIGWGANYECRRVTDLPCRYEVIFT</sequence>